<protein>
    <submittedName>
        <fullName evidence="1">Uncharacterized protein</fullName>
    </submittedName>
</protein>
<name>A0A4Z1NSH0_9PEZI</name>
<evidence type="ECO:0000313" key="1">
    <source>
        <dbReference type="EMBL" id="TID18726.1"/>
    </source>
</evidence>
<dbReference type="EMBL" id="SNSC02000013">
    <property type="protein sequence ID" value="TID18726.1"/>
    <property type="molecule type" value="Genomic_DNA"/>
</dbReference>
<proteinExistence type="predicted"/>
<organism evidence="1 2">
    <name type="scientific">Venturia nashicola</name>
    <dbReference type="NCBI Taxonomy" id="86259"/>
    <lineage>
        <taxon>Eukaryota</taxon>
        <taxon>Fungi</taxon>
        <taxon>Dikarya</taxon>
        <taxon>Ascomycota</taxon>
        <taxon>Pezizomycotina</taxon>
        <taxon>Dothideomycetes</taxon>
        <taxon>Pleosporomycetidae</taxon>
        <taxon>Venturiales</taxon>
        <taxon>Venturiaceae</taxon>
        <taxon>Venturia</taxon>
    </lineage>
</organism>
<evidence type="ECO:0000313" key="2">
    <source>
        <dbReference type="Proteomes" id="UP000298493"/>
    </source>
</evidence>
<dbReference type="AlphaFoldDB" id="A0A4Z1NSH0"/>
<accession>A0A4Z1NSH0</accession>
<sequence length="80" mass="7768">MRYSYIKVALFALSASALPTNIARDPQLLGGIVEAGKGITSAAGSILAPVAGAAGALVEGVFDGGKGILEGLGGILTGVL</sequence>
<dbReference type="Proteomes" id="UP000298493">
    <property type="component" value="Unassembled WGS sequence"/>
</dbReference>
<comment type="caution">
    <text evidence="1">The sequence shown here is derived from an EMBL/GenBank/DDBJ whole genome shotgun (WGS) entry which is preliminary data.</text>
</comment>
<keyword evidence="2" id="KW-1185">Reference proteome</keyword>
<reference evidence="1 2" key="1">
    <citation type="submission" date="2019-04" db="EMBL/GenBank/DDBJ databases">
        <title>High contiguity whole genome sequence and gene annotation resource for two Venturia nashicola isolates.</title>
        <authorList>
            <person name="Prokchorchik M."/>
            <person name="Won K."/>
            <person name="Lee Y."/>
            <person name="Choi E.D."/>
            <person name="Segonzac C."/>
            <person name="Sohn K.H."/>
        </authorList>
    </citation>
    <scope>NUCLEOTIDE SEQUENCE [LARGE SCALE GENOMIC DNA]</scope>
    <source>
        <strain evidence="1 2">PRI2</strain>
    </source>
</reference>
<gene>
    <name evidence="1" type="ORF">E6O75_ATG05847</name>
</gene>